<sequence>MGDETITLQACNSSNISKIEGGCINHSTSTDHVVTSSMQERVSKNTYEPCSNNNKRPIYEERRLQIEELDEWQIQKLRTPDKLKLSQDKLNTSPNQLKVGDKVLLDEADLRIATLEPNEEILLTVLSIFPYGMRSVNSSHHIDHAEERYNVVLTWGLAPASATYDPSRSKASTLSPFLRYLHAILARTLTGRRESTSVITTHDTYFIWSMPSQYRLVQSTKKEDPEDIANDVPPRHEDPPFQPPPPSCPVYAAALYVDISECLTRFEQQCFQRFDNIDTTLQQICQHFHISSPPPPREPSSDEYV</sequence>
<accession>A0A2P5VYM8</accession>
<dbReference type="EMBL" id="KZ670088">
    <property type="protein sequence ID" value="PPR83948.1"/>
    <property type="molecule type" value="Genomic_DNA"/>
</dbReference>
<feature type="region of interest" description="Disordered" evidence="1">
    <location>
        <begin position="219"/>
        <end position="244"/>
    </location>
</feature>
<name>A0A2P5VYM8_GOSBA</name>
<reference evidence="2 3" key="1">
    <citation type="submission" date="2015-01" db="EMBL/GenBank/DDBJ databases">
        <title>Genome of allotetraploid Gossypium barbadense reveals genomic plasticity and fiber elongation in cotton evolution.</title>
        <authorList>
            <person name="Chen X."/>
            <person name="Liu X."/>
            <person name="Zhao B."/>
            <person name="Zheng H."/>
            <person name="Hu Y."/>
            <person name="Lu G."/>
            <person name="Yang C."/>
            <person name="Chen J."/>
            <person name="Shan C."/>
            <person name="Zhang L."/>
            <person name="Zhou Y."/>
            <person name="Wang L."/>
            <person name="Guo W."/>
            <person name="Bai Y."/>
            <person name="Ruan J."/>
            <person name="Shangguan X."/>
            <person name="Mao Y."/>
            <person name="Jiang J."/>
            <person name="Zhu Y."/>
            <person name="Lei J."/>
            <person name="Kang H."/>
            <person name="Chen S."/>
            <person name="He X."/>
            <person name="Wang R."/>
            <person name="Wang Y."/>
            <person name="Chen J."/>
            <person name="Wang L."/>
            <person name="Yu S."/>
            <person name="Wang B."/>
            <person name="Wei J."/>
            <person name="Song S."/>
            <person name="Lu X."/>
            <person name="Gao Z."/>
            <person name="Gu W."/>
            <person name="Deng X."/>
            <person name="Ma D."/>
            <person name="Wang S."/>
            <person name="Liang W."/>
            <person name="Fang L."/>
            <person name="Cai C."/>
            <person name="Zhu X."/>
            <person name="Zhou B."/>
            <person name="Zhang Y."/>
            <person name="Chen Z."/>
            <person name="Xu S."/>
            <person name="Zhu R."/>
            <person name="Wang S."/>
            <person name="Zhang T."/>
            <person name="Zhao G."/>
        </authorList>
    </citation>
    <scope>NUCLEOTIDE SEQUENCE [LARGE SCALE GENOMIC DNA]</scope>
    <source>
        <strain evidence="3">cv. Xinhai21</strain>
        <tissue evidence="2">Leaf</tissue>
    </source>
</reference>
<evidence type="ECO:0000313" key="3">
    <source>
        <dbReference type="Proteomes" id="UP000239757"/>
    </source>
</evidence>
<dbReference type="Proteomes" id="UP000239757">
    <property type="component" value="Unassembled WGS sequence"/>
</dbReference>
<protein>
    <submittedName>
        <fullName evidence="2">Uncharacterized protein</fullName>
    </submittedName>
</protein>
<dbReference type="AlphaFoldDB" id="A0A2P5VYM8"/>
<evidence type="ECO:0000256" key="1">
    <source>
        <dbReference type="SAM" id="MobiDB-lite"/>
    </source>
</evidence>
<proteinExistence type="predicted"/>
<gene>
    <name evidence="2" type="ORF">GOBAR_AA36765</name>
</gene>
<organism evidence="2 3">
    <name type="scientific">Gossypium barbadense</name>
    <name type="common">Sea Island cotton</name>
    <name type="synonym">Hibiscus barbadensis</name>
    <dbReference type="NCBI Taxonomy" id="3634"/>
    <lineage>
        <taxon>Eukaryota</taxon>
        <taxon>Viridiplantae</taxon>
        <taxon>Streptophyta</taxon>
        <taxon>Embryophyta</taxon>
        <taxon>Tracheophyta</taxon>
        <taxon>Spermatophyta</taxon>
        <taxon>Magnoliopsida</taxon>
        <taxon>eudicotyledons</taxon>
        <taxon>Gunneridae</taxon>
        <taxon>Pentapetalae</taxon>
        <taxon>rosids</taxon>
        <taxon>malvids</taxon>
        <taxon>Malvales</taxon>
        <taxon>Malvaceae</taxon>
        <taxon>Malvoideae</taxon>
        <taxon>Gossypium</taxon>
    </lineage>
</organism>
<evidence type="ECO:0000313" key="2">
    <source>
        <dbReference type="EMBL" id="PPR83948.1"/>
    </source>
</evidence>
<dbReference type="OrthoDB" id="914256at2759"/>